<accession>A0A6C0C9I9</accession>
<evidence type="ECO:0000313" key="2">
    <source>
        <dbReference type="EMBL" id="QHT00395.1"/>
    </source>
</evidence>
<keyword evidence="1" id="KW-0812">Transmembrane</keyword>
<dbReference type="EMBL" id="MN739355">
    <property type="protein sequence ID" value="QHT00395.1"/>
    <property type="molecule type" value="Genomic_DNA"/>
</dbReference>
<proteinExistence type="predicted"/>
<dbReference type="AlphaFoldDB" id="A0A6C0C9I9"/>
<evidence type="ECO:0000256" key="1">
    <source>
        <dbReference type="SAM" id="Phobius"/>
    </source>
</evidence>
<name>A0A6C0C9I9_9ZZZZ</name>
<feature type="transmembrane region" description="Helical" evidence="1">
    <location>
        <begin position="9"/>
        <end position="26"/>
    </location>
</feature>
<sequence>MDIITFRQEYGTILVGAIVFIASFLWKDFLGDFEDMYFPKQHGLWRRFLFVTMITVVLVTIAVYLKRVLGLSSTTDIHFDSAPENETDSIEEFKNRQKKLKCEFLR</sequence>
<organism evidence="2">
    <name type="scientific">viral metagenome</name>
    <dbReference type="NCBI Taxonomy" id="1070528"/>
    <lineage>
        <taxon>unclassified sequences</taxon>
        <taxon>metagenomes</taxon>
        <taxon>organismal metagenomes</taxon>
    </lineage>
</organism>
<feature type="transmembrane region" description="Helical" evidence="1">
    <location>
        <begin position="46"/>
        <end position="65"/>
    </location>
</feature>
<keyword evidence="1" id="KW-1133">Transmembrane helix</keyword>
<protein>
    <submittedName>
        <fullName evidence="2">Uncharacterized protein</fullName>
    </submittedName>
</protein>
<keyword evidence="1" id="KW-0472">Membrane</keyword>
<reference evidence="2" key="1">
    <citation type="journal article" date="2020" name="Nature">
        <title>Giant virus diversity and host interactions through global metagenomics.</title>
        <authorList>
            <person name="Schulz F."/>
            <person name="Roux S."/>
            <person name="Paez-Espino D."/>
            <person name="Jungbluth S."/>
            <person name="Walsh D.A."/>
            <person name="Denef V.J."/>
            <person name="McMahon K.D."/>
            <person name="Konstantinidis K.T."/>
            <person name="Eloe-Fadrosh E.A."/>
            <person name="Kyrpides N.C."/>
            <person name="Woyke T."/>
        </authorList>
    </citation>
    <scope>NUCLEOTIDE SEQUENCE</scope>
    <source>
        <strain evidence="2">GVMAG-M-3300020192-26</strain>
    </source>
</reference>